<sequence length="66" mass="7037">MSDRPNTPGPSRTTTRQVTAWLLVAALVAVPLSYLVGVAGLRVVTVLVVVAAVLGGLGFWLHRRTR</sequence>
<keyword evidence="1" id="KW-0472">Membrane</keyword>
<dbReference type="Proteomes" id="UP001364211">
    <property type="component" value="Unassembled WGS sequence"/>
</dbReference>
<dbReference type="RefSeq" id="WP_340289530.1">
    <property type="nucleotide sequence ID" value="NZ_JBBJUP010000008.1"/>
</dbReference>
<protein>
    <submittedName>
        <fullName evidence="2">Uncharacterized protein</fullName>
    </submittedName>
</protein>
<keyword evidence="3" id="KW-1185">Reference proteome</keyword>
<feature type="transmembrane region" description="Helical" evidence="1">
    <location>
        <begin position="43"/>
        <end position="61"/>
    </location>
</feature>
<keyword evidence="1" id="KW-1133">Transmembrane helix</keyword>
<accession>A0ABU8T6L4</accession>
<proteinExistence type="predicted"/>
<evidence type="ECO:0000313" key="2">
    <source>
        <dbReference type="EMBL" id="MEJ8279598.1"/>
    </source>
</evidence>
<feature type="transmembrane region" description="Helical" evidence="1">
    <location>
        <begin position="20"/>
        <end position="37"/>
    </location>
</feature>
<comment type="caution">
    <text evidence="2">The sequence shown here is derived from an EMBL/GenBank/DDBJ whole genome shotgun (WGS) entry which is preliminary data.</text>
</comment>
<evidence type="ECO:0000313" key="3">
    <source>
        <dbReference type="Proteomes" id="UP001364211"/>
    </source>
</evidence>
<reference evidence="2 3" key="1">
    <citation type="submission" date="2024-03" db="EMBL/GenBank/DDBJ databases">
        <title>Draft genome sequence of Pseudonocardia sp. DW16-2.</title>
        <authorList>
            <person name="Duangmal K."/>
        </authorList>
    </citation>
    <scope>NUCLEOTIDE SEQUENCE [LARGE SCALE GENOMIC DNA]</scope>
    <source>
        <strain evidence="2 3">DW16-2</strain>
    </source>
</reference>
<keyword evidence="1" id="KW-0812">Transmembrane</keyword>
<evidence type="ECO:0000256" key="1">
    <source>
        <dbReference type="SAM" id="Phobius"/>
    </source>
</evidence>
<gene>
    <name evidence="2" type="ORF">WJX68_11710</name>
</gene>
<dbReference type="EMBL" id="JBBJUP010000008">
    <property type="protein sequence ID" value="MEJ8279598.1"/>
    <property type="molecule type" value="Genomic_DNA"/>
</dbReference>
<name>A0ABU8T6L4_9PSEU</name>
<organism evidence="2 3">
    <name type="scientific">Pseudonocardia spirodelae</name>
    <dbReference type="NCBI Taxonomy" id="3133431"/>
    <lineage>
        <taxon>Bacteria</taxon>
        <taxon>Bacillati</taxon>
        <taxon>Actinomycetota</taxon>
        <taxon>Actinomycetes</taxon>
        <taxon>Pseudonocardiales</taxon>
        <taxon>Pseudonocardiaceae</taxon>
        <taxon>Pseudonocardia</taxon>
    </lineage>
</organism>